<sequence>MRLRSRISGRTWDTAPNPVVPDLFEVLDRPGAPSSRLVPEGVEGAEEKSFLGQWPESIDLHSLERLAEPLRDGVPWSTWVNTLPLVPQIDKKAQLHPLEREAIAQLPHLQHVCHRPRLHLRVDEERLAVSRARRVSSRATATLVSHPGDWEHRTLRGIQPARILATQIEDDWNLYENRVAVCLVDHLLAWVGQRREELSRIKSMAEESGDFGEEALGSRWRGQRLFALWGKYSSDNALMQELLRALQLVERLERDLQALLDSPLYQELPRTRSVPVALQPTNILVNDPHYRKVAALWRAWARYGHVPHPSREEVRRQRQAACRDFGAFARLIVVRALSDLGYQPPAGTLLAASAVVELSGPRGTARLECAEGGMTLECEKARLRFVPLLVPLTRDGSGSLWQQVREHAASSLNTVVLALGRPQEGDTAETTRAISGWEWPRLLPISPWSLDAVERVTRVIHGWEAATRLAGYPPRAVVRPDPGVSLPKWMQRVGDSVAIVAPANATEQQRLLAECARRGGELEREQQQARNARRPFDPGRLSALDQLKKLLPLAARMESCLRCPVCETAPGSFEPRPAGNEDWDQWSWWCRCKRCESEWGLRVCGECRAAYPVLEPGGCQGPATGERRAAGWVDRHYGRDLWAEPCGGSESPDAFRCSHCGRCPERGCSHCLGRLLQPPA</sequence>
<evidence type="ECO:0000313" key="2">
    <source>
        <dbReference type="Proteomes" id="UP000273405"/>
    </source>
</evidence>
<proteinExistence type="predicted"/>
<dbReference type="OrthoDB" id="580818at2"/>
<protein>
    <recommendedName>
        <fullName evidence="3">DUF2357 domain-containing protein</fullName>
    </recommendedName>
</protein>
<accession>A0A3A8NJ52</accession>
<evidence type="ECO:0008006" key="3">
    <source>
        <dbReference type="Google" id="ProtNLM"/>
    </source>
</evidence>
<dbReference type="InterPro" id="IPR021133">
    <property type="entry name" value="HEAT_type_2"/>
</dbReference>
<dbReference type="RefSeq" id="WP_120625212.1">
    <property type="nucleotide sequence ID" value="NZ_RAWG01000052.1"/>
</dbReference>
<dbReference type="PROSITE" id="PS50077">
    <property type="entry name" value="HEAT_REPEAT"/>
    <property type="match status" value="1"/>
</dbReference>
<evidence type="ECO:0000313" key="1">
    <source>
        <dbReference type="EMBL" id="RKH44288.1"/>
    </source>
</evidence>
<organism evidence="1 2">
    <name type="scientific">Corallococcus sicarius</name>
    <dbReference type="NCBI Taxonomy" id="2316726"/>
    <lineage>
        <taxon>Bacteria</taxon>
        <taxon>Pseudomonadati</taxon>
        <taxon>Myxococcota</taxon>
        <taxon>Myxococcia</taxon>
        <taxon>Myxococcales</taxon>
        <taxon>Cystobacterineae</taxon>
        <taxon>Myxococcaceae</taxon>
        <taxon>Corallococcus</taxon>
    </lineage>
</organism>
<reference evidence="2" key="1">
    <citation type="submission" date="2018-09" db="EMBL/GenBank/DDBJ databases">
        <authorList>
            <person name="Livingstone P.G."/>
            <person name="Whitworth D.E."/>
        </authorList>
    </citation>
    <scope>NUCLEOTIDE SEQUENCE [LARGE SCALE GENOMIC DNA]</scope>
    <source>
        <strain evidence="2">CA040B</strain>
    </source>
</reference>
<keyword evidence="2" id="KW-1185">Reference proteome</keyword>
<gene>
    <name evidence="1" type="ORF">D7X12_10940</name>
</gene>
<dbReference type="EMBL" id="RAWG01000052">
    <property type="protein sequence ID" value="RKH44288.1"/>
    <property type="molecule type" value="Genomic_DNA"/>
</dbReference>
<dbReference type="AlphaFoldDB" id="A0A3A8NJ52"/>
<name>A0A3A8NJ52_9BACT</name>
<comment type="caution">
    <text evidence="1">The sequence shown here is derived from an EMBL/GenBank/DDBJ whole genome shotgun (WGS) entry which is preliminary data.</text>
</comment>
<dbReference type="Proteomes" id="UP000273405">
    <property type="component" value="Unassembled WGS sequence"/>
</dbReference>